<organism evidence="2 3">
    <name type="scientific">Vitrella brassicaformis (strain CCMP3155)</name>
    <dbReference type="NCBI Taxonomy" id="1169540"/>
    <lineage>
        <taxon>Eukaryota</taxon>
        <taxon>Sar</taxon>
        <taxon>Alveolata</taxon>
        <taxon>Colpodellida</taxon>
        <taxon>Vitrellaceae</taxon>
        <taxon>Vitrella</taxon>
    </lineage>
</organism>
<protein>
    <recommendedName>
        <fullName evidence="4">Zeta toxin domain-containing protein</fullName>
    </recommendedName>
</protein>
<evidence type="ECO:0000313" key="3">
    <source>
        <dbReference type="Proteomes" id="UP000041254"/>
    </source>
</evidence>
<dbReference type="SUPFAM" id="SSF52540">
    <property type="entry name" value="P-loop containing nucleoside triphosphate hydrolases"/>
    <property type="match status" value="1"/>
</dbReference>
<dbReference type="VEuPathDB" id="CryptoDB:Vbra_8273"/>
<feature type="compositionally biased region" description="Low complexity" evidence="1">
    <location>
        <begin position="696"/>
        <end position="705"/>
    </location>
</feature>
<feature type="region of interest" description="Disordered" evidence="1">
    <location>
        <begin position="582"/>
        <end position="608"/>
    </location>
</feature>
<evidence type="ECO:0008006" key="4">
    <source>
        <dbReference type="Google" id="ProtNLM"/>
    </source>
</evidence>
<sequence>MQRQCNGSPDPAALTHDRPSRRWICRRRRLWRGALVAASAALIWGRAAHAIDYSNDRCRLTNASFLTNDELFWYDSKEGRVKPRCESCFPLEVTATQLCLTDCFFPYQNGTHDFDSVVDTLFRLPWEHLVQPPFANVTLANPTFIVGYGPPGSGKSHIVEWLSYLAPELQVTRDNTMDGNIDMVFQSLRQFRVEYESMSQACANCTCTTDELLGFRQRLYSVYRYFSDQVNDELLYLSTLERLNIYWETTGWATTWTLPIVEKMKRWGYRVVVVYPLAFTHQLQQRASKREKEKGQILNYPVSIARNAERATSNFLLLGASPNDTTLDVTGRRVLKGADRLLLVDNSGRKTSRRPLIFDRRCDTGISVSGEAKFECFTTCNPSFCDRLDVWLGAGGISAAEEDGGMSGIEKQMIECCTADWRARECARRLAGKVLATYSDEEIIQLRSLGRMPWDSRLARDAFRLIHVPSDQPISIPQRCVAEAHTLHANQVLHAYIIQQLKQTQQTTDLQKHVQEVIDAQEQLAFEGYAARCALMANAHMTLQETFSIVEEVLHLEKGMQFYWTKDRQLCALRRYPSPSLPPHHFSGLGPPRPPPNSRQHHHNNTTTTAALGHPQFFKSNLCVSVMPFNTPCGLPGLQDGRHKCWMIALRERVNVTASSRLGGDGHYSMDDHLERRCREALGVPSCQHWEFRETSSSSSSGSGSRQQMHTDGRQRETIRRLYLKGSNMVFSMVGGSVTSRSPEDIAREVATDRGRPSITEEVRDGVRVGRRKLSILAPEWTGADSSMDDPQSLSDSRARLLSLYSSDINECRDVWDKRRGKPTDALSDPFTAAFRGEMDRKVPRSPLHSADVSMRLAAVHEHPRLPAAIDGAGEGAWGVGMWRSLAEQLRLFA</sequence>
<dbReference type="OrthoDB" id="10690412at2759"/>
<reference evidence="2 3" key="1">
    <citation type="submission" date="2014-11" db="EMBL/GenBank/DDBJ databases">
        <authorList>
            <person name="Zhu J."/>
            <person name="Qi W."/>
            <person name="Song R."/>
        </authorList>
    </citation>
    <scope>NUCLEOTIDE SEQUENCE [LARGE SCALE GENOMIC DNA]</scope>
</reference>
<dbReference type="InParanoid" id="A0A0G4EVK1"/>
<evidence type="ECO:0000256" key="1">
    <source>
        <dbReference type="SAM" id="MobiDB-lite"/>
    </source>
</evidence>
<evidence type="ECO:0000313" key="2">
    <source>
        <dbReference type="EMBL" id="CEM02110.1"/>
    </source>
</evidence>
<name>A0A0G4EVK1_VITBC</name>
<dbReference type="AlphaFoldDB" id="A0A0G4EVK1"/>
<gene>
    <name evidence="2" type="ORF">Vbra_8273</name>
</gene>
<dbReference type="Proteomes" id="UP000041254">
    <property type="component" value="Unassembled WGS sequence"/>
</dbReference>
<feature type="region of interest" description="Disordered" evidence="1">
    <location>
        <begin position="692"/>
        <end position="717"/>
    </location>
</feature>
<dbReference type="Gene3D" id="3.40.50.300">
    <property type="entry name" value="P-loop containing nucleotide triphosphate hydrolases"/>
    <property type="match status" value="1"/>
</dbReference>
<keyword evidence="3" id="KW-1185">Reference proteome</keyword>
<dbReference type="EMBL" id="CDMY01000318">
    <property type="protein sequence ID" value="CEM02110.1"/>
    <property type="molecule type" value="Genomic_DNA"/>
</dbReference>
<accession>A0A0G4EVK1</accession>
<dbReference type="InterPro" id="IPR027417">
    <property type="entry name" value="P-loop_NTPase"/>
</dbReference>
<proteinExistence type="predicted"/>